<keyword evidence="7" id="KW-1133">Transmembrane helix</keyword>
<keyword evidence="7" id="KW-0812">Transmembrane</keyword>
<name>A0A1G1L2V1_9BACT</name>
<evidence type="ECO:0000256" key="5">
    <source>
        <dbReference type="ARBA" id="ARBA00023284"/>
    </source>
</evidence>
<dbReference type="PANTHER" id="PTHR13887:SF14">
    <property type="entry name" value="DISULFIDE BOND FORMATION PROTEIN D"/>
    <property type="match status" value="1"/>
</dbReference>
<organism evidence="9 10">
    <name type="scientific">Candidatus Danuiimicrobium aquiferis</name>
    <dbReference type="NCBI Taxonomy" id="1801832"/>
    <lineage>
        <taxon>Bacteria</taxon>
        <taxon>Pseudomonadati</taxon>
        <taxon>Candidatus Omnitrophota</taxon>
        <taxon>Candidatus Danuiimicrobium</taxon>
    </lineage>
</organism>
<dbReference type="InterPro" id="IPR036249">
    <property type="entry name" value="Thioredoxin-like_sf"/>
</dbReference>
<feature type="compositionally biased region" description="Pro residues" evidence="6">
    <location>
        <begin position="305"/>
        <end position="321"/>
    </location>
</feature>
<gene>
    <name evidence="9" type="ORF">A3G33_00755</name>
</gene>
<keyword evidence="7" id="KW-0472">Membrane</keyword>
<comment type="similarity">
    <text evidence="1">Belongs to the thioredoxin family. DsbA subfamily.</text>
</comment>
<comment type="caution">
    <text evidence="9">The sequence shown here is derived from an EMBL/GenBank/DDBJ whole genome shotgun (WGS) entry which is preliminary data.</text>
</comment>
<dbReference type="EMBL" id="MHFR01000006">
    <property type="protein sequence ID" value="OGW99458.1"/>
    <property type="molecule type" value="Genomic_DNA"/>
</dbReference>
<accession>A0A1G1L2V1</accession>
<feature type="transmembrane region" description="Helical" evidence="7">
    <location>
        <begin position="69"/>
        <end position="87"/>
    </location>
</feature>
<sequence>MDPRFSAQQDGGSASSRQTARRVRRVFWWMLGGREDDRQCSCALVSLSAWDMLSLTALTEKSAKMIKRYVVTGSMIVLILIGSVALGRRVQGNISTAQLHGNKFKGPNHAPVRMVVYSDFQCPACSYGAKAEDDFMKIFPDMISVEFRHFPLEMHRWALEAALFAECAAEQGKFWEFHDRTFKEQAEWSKQERPTGTFWKYCADLGLKQEKLEKCVESDKTLRKIQKENDSGKALHVNATPSFFINDKRFVGGKQLETDGKKFAVEELKKAGIIINLPPEAFLPPPPPENSGNPQGQPAGQIPGAIPPGTPNTVTIPPPAVAQPTQPENASVSAKQAGENPPPGVAANQASGENVIQGVKP</sequence>
<evidence type="ECO:0000256" key="2">
    <source>
        <dbReference type="ARBA" id="ARBA00022729"/>
    </source>
</evidence>
<evidence type="ECO:0000256" key="3">
    <source>
        <dbReference type="ARBA" id="ARBA00023002"/>
    </source>
</evidence>
<feature type="compositionally biased region" description="Polar residues" evidence="6">
    <location>
        <begin position="323"/>
        <end position="334"/>
    </location>
</feature>
<dbReference type="SUPFAM" id="SSF52833">
    <property type="entry name" value="Thioredoxin-like"/>
    <property type="match status" value="1"/>
</dbReference>
<dbReference type="Pfam" id="PF13462">
    <property type="entry name" value="Thioredoxin_4"/>
    <property type="match status" value="1"/>
</dbReference>
<evidence type="ECO:0000256" key="6">
    <source>
        <dbReference type="SAM" id="MobiDB-lite"/>
    </source>
</evidence>
<proteinExistence type="inferred from homology"/>
<evidence type="ECO:0000256" key="4">
    <source>
        <dbReference type="ARBA" id="ARBA00023157"/>
    </source>
</evidence>
<dbReference type="Proteomes" id="UP000178187">
    <property type="component" value="Unassembled WGS sequence"/>
</dbReference>
<evidence type="ECO:0000313" key="10">
    <source>
        <dbReference type="Proteomes" id="UP000178187"/>
    </source>
</evidence>
<keyword evidence="2" id="KW-0732">Signal</keyword>
<dbReference type="InterPro" id="IPR012336">
    <property type="entry name" value="Thioredoxin-like_fold"/>
</dbReference>
<keyword evidence="5" id="KW-0676">Redox-active center</keyword>
<keyword evidence="4" id="KW-1015">Disulfide bond</keyword>
<dbReference type="PANTHER" id="PTHR13887">
    <property type="entry name" value="GLUTATHIONE S-TRANSFERASE KAPPA"/>
    <property type="match status" value="1"/>
</dbReference>
<keyword evidence="3" id="KW-0560">Oxidoreductase</keyword>
<evidence type="ECO:0000256" key="1">
    <source>
        <dbReference type="ARBA" id="ARBA00005791"/>
    </source>
</evidence>
<evidence type="ECO:0000256" key="7">
    <source>
        <dbReference type="SAM" id="Phobius"/>
    </source>
</evidence>
<feature type="region of interest" description="Disordered" evidence="6">
    <location>
        <begin position="279"/>
        <end position="361"/>
    </location>
</feature>
<evidence type="ECO:0000313" key="9">
    <source>
        <dbReference type="EMBL" id="OGW99458.1"/>
    </source>
</evidence>
<dbReference type="CDD" id="cd02972">
    <property type="entry name" value="DsbA_family"/>
    <property type="match status" value="1"/>
</dbReference>
<dbReference type="GO" id="GO:0016491">
    <property type="term" value="F:oxidoreductase activity"/>
    <property type="evidence" value="ECO:0007669"/>
    <property type="project" value="UniProtKB-KW"/>
</dbReference>
<dbReference type="Gene3D" id="3.40.30.10">
    <property type="entry name" value="Glutaredoxin"/>
    <property type="match status" value="1"/>
</dbReference>
<evidence type="ECO:0000259" key="8">
    <source>
        <dbReference type="Pfam" id="PF13462"/>
    </source>
</evidence>
<protein>
    <recommendedName>
        <fullName evidence="8">Thioredoxin-like fold domain-containing protein</fullName>
    </recommendedName>
</protein>
<feature type="domain" description="Thioredoxin-like fold" evidence="8">
    <location>
        <begin position="105"/>
        <end position="255"/>
    </location>
</feature>
<feature type="compositionally biased region" description="Low complexity" evidence="6">
    <location>
        <begin position="290"/>
        <end position="304"/>
    </location>
</feature>
<dbReference type="AlphaFoldDB" id="A0A1G1L2V1"/>
<reference evidence="9 10" key="1">
    <citation type="journal article" date="2016" name="Nat. Commun.">
        <title>Thousands of microbial genomes shed light on interconnected biogeochemical processes in an aquifer system.</title>
        <authorList>
            <person name="Anantharaman K."/>
            <person name="Brown C.T."/>
            <person name="Hug L.A."/>
            <person name="Sharon I."/>
            <person name="Castelle C.J."/>
            <person name="Probst A.J."/>
            <person name="Thomas B.C."/>
            <person name="Singh A."/>
            <person name="Wilkins M.J."/>
            <person name="Karaoz U."/>
            <person name="Brodie E.L."/>
            <person name="Williams K.H."/>
            <person name="Hubbard S.S."/>
            <person name="Banfield J.F."/>
        </authorList>
    </citation>
    <scope>NUCLEOTIDE SEQUENCE [LARGE SCALE GENOMIC DNA]</scope>
</reference>